<dbReference type="Pfam" id="PF24853">
    <property type="entry name" value="DUF7727"/>
    <property type="match status" value="1"/>
</dbReference>
<dbReference type="Proteomes" id="UP000800235">
    <property type="component" value="Unassembled WGS sequence"/>
</dbReference>
<name>A0A9P4NPV8_9PEZI</name>
<feature type="domain" description="DUF7727" evidence="2">
    <location>
        <begin position="1"/>
        <end position="125"/>
    </location>
</feature>
<gene>
    <name evidence="3" type="ORF">EJ08DRAFT_635476</name>
</gene>
<dbReference type="EMBL" id="MU007047">
    <property type="protein sequence ID" value="KAF2429465.1"/>
    <property type="molecule type" value="Genomic_DNA"/>
</dbReference>
<accession>A0A9P4NPV8</accession>
<keyword evidence="1" id="KW-0472">Membrane</keyword>
<feature type="transmembrane region" description="Helical" evidence="1">
    <location>
        <begin position="51"/>
        <end position="71"/>
    </location>
</feature>
<reference evidence="3" key="1">
    <citation type="journal article" date="2020" name="Stud. Mycol.">
        <title>101 Dothideomycetes genomes: a test case for predicting lifestyles and emergence of pathogens.</title>
        <authorList>
            <person name="Haridas S."/>
            <person name="Albert R."/>
            <person name="Binder M."/>
            <person name="Bloem J."/>
            <person name="Labutti K."/>
            <person name="Salamov A."/>
            <person name="Andreopoulos B."/>
            <person name="Baker S."/>
            <person name="Barry K."/>
            <person name="Bills G."/>
            <person name="Bluhm B."/>
            <person name="Cannon C."/>
            <person name="Castanera R."/>
            <person name="Culley D."/>
            <person name="Daum C."/>
            <person name="Ezra D."/>
            <person name="Gonzalez J."/>
            <person name="Henrissat B."/>
            <person name="Kuo A."/>
            <person name="Liang C."/>
            <person name="Lipzen A."/>
            <person name="Lutzoni F."/>
            <person name="Magnuson J."/>
            <person name="Mondo S."/>
            <person name="Nolan M."/>
            <person name="Ohm R."/>
            <person name="Pangilinan J."/>
            <person name="Park H.-J."/>
            <person name="Ramirez L."/>
            <person name="Alfaro M."/>
            <person name="Sun H."/>
            <person name="Tritt A."/>
            <person name="Yoshinaga Y."/>
            <person name="Zwiers L.-H."/>
            <person name="Turgeon B."/>
            <person name="Goodwin S."/>
            <person name="Spatafora J."/>
            <person name="Crous P."/>
            <person name="Grigoriev I."/>
        </authorList>
    </citation>
    <scope>NUCLEOTIDE SEQUENCE</scope>
    <source>
        <strain evidence="3">CBS 130266</strain>
    </source>
</reference>
<evidence type="ECO:0000313" key="3">
    <source>
        <dbReference type="EMBL" id="KAF2429465.1"/>
    </source>
</evidence>
<proteinExistence type="predicted"/>
<protein>
    <recommendedName>
        <fullName evidence="2">DUF7727 domain-containing protein</fullName>
    </recommendedName>
</protein>
<dbReference type="InterPro" id="IPR056144">
    <property type="entry name" value="DUF7727"/>
</dbReference>
<feature type="transmembrane region" description="Helical" evidence="1">
    <location>
        <begin position="12"/>
        <end position="31"/>
    </location>
</feature>
<keyword evidence="1" id="KW-0812">Transmembrane</keyword>
<feature type="transmembrane region" description="Helical" evidence="1">
    <location>
        <begin position="83"/>
        <end position="101"/>
    </location>
</feature>
<dbReference type="AlphaFoldDB" id="A0A9P4NPV8"/>
<comment type="caution">
    <text evidence="3">The sequence shown here is derived from an EMBL/GenBank/DDBJ whole genome shotgun (WGS) entry which is preliminary data.</text>
</comment>
<keyword evidence="1" id="KW-1133">Transmembrane helix</keyword>
<organism evidence="3 4">
    <name type="scientific">Tothia fuscella</name>
    <dbReference type="NCBI Taxonomy" id="1048955"/>
    <lineage>
        <taxon>Eukaryota</taxon>
        <taxon>Fungi</taxon>
        <taxon>Dikarya</taxon>
        <taxon>Ascomycota</taxon>
        <taxon>Pezizomycotina</taxon>
        <taxon>Dothideomycetes</taxon>
        <taxon>Pleosporomycetidae</taxon>
        <taxon>Venturiales</taxon>
        <taxon>Cylindrosympodiaceae</taxon>
        <taxon>Tothia</taxon>
    </lineage>
</organism>
<keyword evidence="4" id="KW-1185">Reference proteome</keyword>
<sequence>MGKLIKNHLARLVVLSAAAYQVAASIEGIFWPKFFWDFLTTNFDPAVKPIPVLQTINLVFGLIALAWEWPLKSFAGSALHRSFEARLVLLPLTALAAVLMYQSTNAALYYLVAEAIYFWAFSEGETICEEPWSVPKRVPRKIVYTA</sequence>
<evidence type="ECO:0000256" key="1">
    <source>
        <dbReference type="SAM" id="Phobius"/>
    </source>
</evidence>
<dbReference type="PANTHER" id="PTHR40629">
    <property type="entry name" value="PRO41 PROTEIN"/>
    <property type="match status" value="1"/>
</dbReference>
<dbReference type="OrthoDB" id="2110422at2759"/>
<dbReference type="PANTHER" id="PTHR40629:SF1">
    <property type="entry name" value="PRO41 PROTEIN"/>
    <property type="match status" value="1"/>
</dbReference>
<evidence type="ECO:0000259" key="2">
    <source>
        <dbReference type="Pfam" id="PF24853"/>
    </source>
</evidence>
<evidence type="ECO:0000313" key="4">
    <source>
        <dbReference type="Proteomes" id="UP000800235"/>
    </source>
</evidence>